<organism evidence="2 3">
    <name type="scientific">Ophiocordyceps polyrhachis-furcata BCC 54312</name>
    <dbReference type="NCBI Taxonomy" id="1330021"/>
    <lineage>
        <taxon>Eukaryota</taxon>
        <taxon>Fungi</taxon>
        <taxon>Dikarya</taxon>
        <taxon>Ascomycota</taxon>
        <taxon>Pezizomycotina</taxon>
        <taxon>Sordariomycetes</taxon>
        <taxon>Hypocreomycetidae</taxon>
        <taxon>Hypocreales</taxon>
        <taxon>Ophiocordycipitaceae</taxon>
        <taxon>Ophiocordyceps</taxon>
    </lineage>
</organism>
<evidence type="ECO:0000313" key="2">
    <source>
        <dbReference type="EMBL" id="RCI13559.1"/>
    </source>
</evidence>
<feature type="chain" id="PRO_5016694245" evidence="1">
    <location>
        <begin position="22"/>
        <end position="92"/>
    </location>
</feature>
<proteinExistence type="predicted"/>
<sequence>MYKIAISSAMIALAAFSLGTAAFEKCEKGRTYCDTTLEGTLQYPRQMIMAARSRFGPGHSKFDDFEFKCIDNKEKMDASLHRLNTHLYAYEV</sequence>
<feature type="signal peptide" evidence="1">
    <location>
        <begin position="1"/>
        <end position="21"/>
    </location>
</feature>
<dbReference type="Proteomes" id="UP000253664">
    <property type="component" value="Unassembled WGS sequence"/>
</dbReference>
<gene>
    <name evidence="2" type="ORF">L249_5604</name>
</gene>
<accession>A0A367LGM9</accession>
<keyword evidence="3" id="KW-1185">Reference proteome</keyword>
<protein>
    <submittedName>
        <fullName evidence="2">Uncharacterized protein</fullName>
    </submittedName>
</protein>
<evidence type="ECO:0000256" key="1">
    <source>
        <dbReference type="SAM" id="SignalP"/>
    </source>
</evidence>
<keyword evidence="1" id="KW-0732">Signal</keyword>
<evidence type="ECO:0000313" key="3">
    <source>
        <dbReference type="Proteomes" id="UP000253664"/>
    </source>
</evidence>
<comment type="caution">
    <text evidence="2">The sequence shown here is derived from an EMBL/GenBank/DDBJ whole genome shotgun (WGS) entry which is preliminary data.</text>
</comment>
<dbReference type="AlphaFoldDB" id="A0A367LGM9"/>
<reference evidence="2 3" key="1">
    <citation type="journal article" date="2015" name="BMC Genomics">
        <title>Insights from the genome of Ophiocordyceps polyrhachis-furcata to pathogenicity and host specificity in insect fungi.</title>
        <authorList>
            <person name="Wichadakul D."/>
            <person name="Kobmoo N."/>
            <person name="Ingsriswang S."/>
            <person name="Tangphatsornruang S."/>
            <person name="Chantasingh D."/>
            <person name="Luangsa-ard J.J."/>
            <person name="Eurwilaichitr L."/>
        </authorList>
    </citation>
    <scope>NUCLEOTIDE SEQUENCE [LARGE SCALE GENOMIC DNA]</scope>
    <source>
        <strain evidence="2 3">BCC 54312</strain>
    </source>
</reference>
<name>A0A367LGM9_9HYPO</name>
<dbReference type="EMBL" id="LKCN02000006">
    <property type="protein sequence ID" value="RCI13559.1"/>
    <property type="molecule type" value="Genomic_DNA"/>
</dbReference>